<dbReference type="SUPFAM" id="SSF51126">
    <property type="entry name" value="Pectin lyase-like"/>
    <property type="match status" value="3"/>
</dbReference>
<accession>A0A928Z4N7</accession>
<dbReference type="RefSeq" id="WP_264326047.1">
    <property type="nucleotide sequence ID" value="NZ_JADEXQ010000056.1"/>
</dbReference>
<organism evidence="3 4">
    <name type="scientific">Romeriopsis navalis LEGE 11480</name>
    <dbReference type="NCBI Taxonomy" id="2777977"/>
    <lineage>
        <taxon>Bacteria</taxon>
        <taxon>Bacillati</taxon>
        <taxon>Cyanobacteriota</taxon>
        <taxon>Cyanophyceae</taxon>
        <taxon>Leptolyngbyales</taxon>
        <taxon>Leptolyngbyaceae</taxon>
        <taxon>Romeriopsis</taxon>
        <taxon>Romeriopsis navalis</taxon>
    </lineage>
</organism>
<name>A0A928Z4N7_9CYAN</name>
<reference evidence="3" key="1">
    <citation type="submission" date="2020-10" db="EMBL/GenBank/DDBJ databases">
        <authorList>
            <person name="Castelo-Branco R."/>
            <person name="Eusebio N."/>
            <person name="Adriana R."/>
            <person name="Vieira A."/>
            <person name="Brugerolle De Fraissinette N."/>
            <person name="Rezende De Castro R."/>
            <person name="Schneider M.P."/>
            <person name="Vasconcelos V."/>
            <person name="Leao P.N."/>
        </authorList>
    </citation>
    <scope>NUCLEOTIDE SEQUENCE</scope>
    <source>
        <strain evidence="3">LEGE 11480</strain>
    </source>
</reference>
<protein>
    <submittedName>
        <fullName evidence="3">Filamentous hemagglutinin N-terminal domain-containing protein</fullName>
    </submittedName>
</protein>
<dbReference type="NCBIfam" id="TIGR01901">
    <property type="entry name" value="adhes_NPXG"/>
    <property type="match status" value="1"/>
</dbReference>
<dbReference type="SMART" id="SM00912">
    <property type="entry name" value="Haemagg_act"/>
    <property type="match status" value="1"/>
</dbReference>
<evidence type="ECO:0000259" key="2">
    <source>
        <dbReference type="SMART" id="SM00912"/>
    </source>
</evidence>
<dbReference type="Gene3D" id="2.160.20.10">
    <property type="entry name" value="Single-stranded right-handed beta-helix, Pectin lyase-like"/>
    <property type="match status" value="3"/>
</dbReference>
<feature type="chain" id="PRO_5037403754" evidence="1">
    <location>
        <begin position="22"/>
        <end position="903"/>
    </location>
</feature>
<dbReference type="EMBL" id="JADEXQ010000056">
    <property type="protein sequence ID" value="MBE9031217.1"/>
    <property type="molecule type" value="Genomic_DNA"/>
</dbReference>
<comment type="caution">
    <text evidence="3">The sequence shown here is derived from an EMBL/GenBank/DDBJ whole genome shotgun (WGS) entry which is preliminary data.</text>
</comment>
<keyword evidence="1" id="KW-0732">Signal</keyword>
<dbReference type="Pfam" id="PF05860">
    <property type="entry name" value="TPS"/>
    <property type="match status" value="1"/>
</dbReference>
<evidence type="ECO:0000256" key="1">
    <source>
        <dbReference type="SAM" id="SignalP"/>
    </source>
</evidence>
<feature type="signal peptide" evidence="1">
    <location>
        <begin position="1"/>
        <end position="21"/>
    </location>
</feature>
<dbReference type="InterPro" id="IPR011050">
    <property type="entry name" value="Pectin_lyase_fold/virulence"/>
</dbReference>
<feature type="domain" description="Filamentous haemagglutinin FhaB/tRNA nuclease CdiA-like TPS" evidence="2">
    <location>
        <begin position="43"/>
        <end position="148"/>
    </location>
</feature>
<proteinExistence type="predicted"/>
<dbReference type="Proteomes" id="UP000625316">
    <property type="component" value="Unassembled WGS sequence"/>
</dbReference>
<evidence type="ECO:0000313" key="3">
    <source>
        <dbReference type="EMBL" id="MBE9031217.1"/>
    </source>
</evidence>
<sequence length="903" mass="91788">MLCSHRWYLALLLCPWFSSIAAPITLAQVVPDATLGTEQSQIAPGVVRGGTAELIQGGAVRGNNLFHSFLEFNVNAGQRVYFANPVGIESILSRVTGNTPSSIAGTLGVDGAADLFLINPKGLVFGESSSLDIQGAFHASTASAIPLGDGIYSATAPEQSTLLTVKPRALFSSYLSDTAGDIQNKGQLRPQGNLTFAANTIDFQGPVIADGGNISFFARRDIAFNSSGAYAWSLGGNIALESGGSISLLDGAQVDTAPFDGNSGDLNVNAQHLTMTNGAQLKTGSFFSGLGGNLTVNVTGTISLSGIGFDPSGNLGSTGLIASSLVPSSTGTSGNIRVTAPVLKLLNGGSIGTQTLNEQPAGAITINAPSTIQVSGVANSPSGEFRSAISASSGSNAAAGQINLTAPQLVIDGGGSIGASGVGTFGPGGTIDITARQILVDGVSPDGEPSNIVSRSLFLGNAGNILIRDAQVIQLTNGAQIDISASGPGASSGNLTLNTEDLALANNSKILANSIFGNAGQVNIIVTGNFTLTTNSSVTGDNFTSGSGAQFSVQANRLRVEDGSFISTSTFGAGDAGNLDIQATEAVEILNNGFVSTGTFTGRGDGGNLTISVPLLLIDKGLVESNSFSSGAAGNIILNVANLLIRNRGEVAVRGIFESANTGDITINAGIIQLEDEGKISASSSSQNGGNISLTADKRLVLRRNALIDANAGDSRDLITPPPGTGNGGNVRISAPFVVGIPGENSDIVATASLGNGGRVDIEARGLFGIESRSQRTFLSDITASSDVGLSGTVAVNTPDNSFIENNLASLPDNTIDTAALTARSCIARSNQNQGSFVVVGRGGLPQRPSEGNIVTFPTGAVRARGHKQSQSRVPSINSAFLEPDGMYRLSDGRLVLGRMCPG</sequence>
<dbReference type="AlphaFoldDB" id="A0A928Z4N7"/>
<gene>
    <name evidence="3" type="ORF">IQ266_15895</name>
</gene>
<evidence type="ECO:0000313" key="4">
    <source>
        <dbReference type="Proteomes" id="UP000625316"/>
    </source>
</evidence>
<keyword evidence="4" id="KW-1185">Reference proteome</keyword>
<dbReference type="InterPro" id="IPR012334">
    <property type="entry name" value="Pectin_lyas_fold"/>
</dbReference>
<dbReference type="InterPro" id="IPR008638">
    <property type="entry name" value="FhaB/CdiA-like_TPS"/>
</dbReference>